<gene>
    <name evidence="3" type="ORF">RND71_025534</name>
</gene>
<dbReference type="GO" id="GO:0005657">
    <property type="term" value="C:replication fork"/>
    <property type="evidence" value="ECO:0007669"/>
    <property type="project" value="TreeGrafter"/>
</dbReference>
<dbReference type="GO" id="GO:0005815">
    <property type="term" value="C:microtubule organizing center"/>
    <property type="evidence" value="ECO:0007669"/>
    <property type="project" value="TreeGrafter"/>
</dbReference>
<dbReference type="GO" id="GO:0003697">
    <property type="term" value="F:single-stranded DNA binding"/>
    <property type="evidence" value="ECO:0007669"/>
    <property type="project" value="TreeGrafter"/>
</dbReference>
<evidence type="ECO:0000256" key="2">
    <source>
        <dbReference type="ARBA" id="ARBA00023242"/>
    </source>
</evidence>
<dbReference type="InterPro" id="IPR027417">
    <property type="entry name" value="P-loop_NTPase"/>
</dbReference>
<dbReference type="GO" id="GO:0000724">
    <property type="term" value="P:double-strand break repair via homologous recombination"/>
    <property type="evidence" value="ECO:0007669"/>
    <property type="project" value="TreeGrafter"/>
</dbReference>
<dbReference type="PANTHER" id="PTHR46457:SF1">
    <property type="entry name" value="DNA REPAIR PROTEIN RAD51 HOMOLOG 4"/>
    <property type="match status" value="1"/>
</dbReference>
<sequence length="130" mass="14188">MVDLSVASAVAKSWGKIVFLDSGNSFSPKRVAQIVIQTSDLSACEITLSQVDKALEQVMNNIVCLSVFDIFTLFEVLHQLKNNLRSQVSGNTTLVSLLSSLFPRLVEEYHASVVSAVYYPGTNLFLGSES</sequence>
<proteinExistence type="predicted"/>
<dbReference type="EMBL" id="JAVYJV010000013">
    <property type="protein sequence ID" value="KAK4356563.1"/>
    <property type="molecule type" value="Genomic_DNA"/>
</dbReference>
<protein>
    <submittedName>
        <fullName evidence="3">Uncharacterized protein</fullName>
    </submittedName>
</protein>
<dbReference type="Gene3D" id="3.40.50.300">
    <property type="entry name" value="P-loop containing nucleotide triphosphate hydrolases"/>
    <property type="match status" value="1"/>
</dbReference>
<dbReference type="Proteomes" id="UP001291623">
    <property type="component" value="Unassembled WGS sequence"/>
</dbReference>
<comment type="caution">
    <text evidence="3">The sequence shown here is derived from an EMBL/GenBank/DDBJ whole genome shotgun (WGS) entry which is preliminary data.</text>
</comment>
<comment type="subcellular location">
    <subcellularLocation>
        <location evidence="1">Nucleus</location>
    </subcellularLocation>
</comment>
<dbReference type="GO" id="GO:0000400">
    <property type="term" value="F:four-way junction DNA binding"/>
    <property type="evidence" value="ECO:0007669"/>
    <property type="project" value="TreeGrafter"/>
</dbReference>
<dbReference type="PANTHER" id="PTHR46457">
    <property type="entry name" value="DNA REPAIR PROTEIN RAD51 HOMOLOG 4"/>
    <property type="match status" value="1"/>
</dbReference>
<dbReference type="AlphaFoldDB" id="A0AAE1RRH3"/>
<keyword evidence="4" id="KW-1185">Reference proteome</keyword>
<dbReference type="GO" id="GO:0008094">
    <property type="term" value="F:ATP-dependent activity, acting on DNA"/>
    <property type="evidence" value="ECO:0007669"/>
    <property type="project" value="TreeGrafter"/>
</dbReference>
<dbReference type="GO" id="GO:0042148">
    <property type="term" value="P:DNA strand invasion"/>
    <property type="evidence" value="ECO:0007669"/>
    <property type="project" value="TreeGrafter"/>
</dbReference>
<dbReference type="GO" id="GO:0033063">
    <property type="term" value="C:Rad51B-Rad51C-Rad51D-XRCC2 complex"/>
    <property type="evidence" value="ECO:0007669"/>
    <property type="project" value="TreeGrafter"/>
</dbReference>
<name>A0AAE1RRH3_9SOLA</name>
<evidence type="ECO:0000313" key="3">
    <source>
        <dbReference type="EMBL" id="KAK4356563.1"/>
    </source>
</evidence>
<accession>A0AAE1RRH3</accession>
<evidence type="ECO:0000256" key="1">
    <source>
        <dbReference type="ARBA" id="ARBA00004123"/>
    </source>
</evidence>
<dbReference type="InterPro" id="IPR051988">
    <property type="entry name" value="HRR_RAD51_Paralog"/>
</dbReference>
<keyword evidence="2" id="KW-0539">Nucleus</keyword>
<dbReference type="GO" id="GO:0000723">
    <property type="term" value="P:telomere maintenance"/>
    <property type="evidence" value="ECO:0007669"/>
    <property type="project" value="TreeGrafter"/>
</dbReference>
<reference evidence="3" key="1">
    <citation type="submission" date="2023-12" db="EMBL/GenBank/DDBJ databases">
        <title>Genome assembly of Anisodus tanguticus.</title>
        <authorList>
            <person name="Wang Y.-J."/>
        </authorList>
    </citation>
    <scope>NUCLEOTIDE SEQUENCE</scope>
    <source>
        <strain evidence="3">KB-2021</strain>
        <tissue evidence="3">Leaf</tissue>
    </source>
</reference>
<dbReference type="GO" id="GO:0007131">
    <property type="term" value="P:reciprocal meiotic recombination"/>
    <property type="evidence" value="ECO:0007669"/>
    <property type="project" value="TreeGrafter"/>
</dbReference>
<organism evidence="3 4">
    <name type="scientific">Anisodus tanguticus</name>
    <dbReference type="NCBI Taxonomy" id="243964"/>
    <lineage>
        <taxon>Eukaryota</taxon>
        <taxon>Viridiplantae</taxon>
        <taxon>Streptophyta</taxon>
        <taxon>Embryophyta</taxon>
        <taxon>Tracheophyta</taxon>
        <taxon>Spermatophyta</taxon>
        <taxon>Magnoliopsida</taxon>
        <taxon>eudicotyledons</taxon>
        <taxon>Gunneridae</taxon>
        <taxon>Pentapetalae</taxon>
        <taxon>asterids</taxon>
        <taxon>lamiids</taxon>
        <taxon>Solanales</taxon>
        <taxon>Solanaceae</taxon>
        <taxon>Solanoideae</taxon>
        <taxon>Hyoscyameae</taxon>
        <taxon>Anisodus</taxon>
    </lineage>
</organism>
<evidence type="ECO:0000313" key="4">
    <source>
        <dbReference type="Proteomes" id="UP001291623"/>
    </source>
</evidence>